<evidence type="ECO:0000313" key="2">
    <source>
        <dbReference type="Proteomes" id="UP000005436"/>
    </source>
</evidence>
<sequence length="43" mass="4925">MILLAFCYFNIDVGVGEYLFKKTYFWLAVFPEGILLLSGVSVF</sequence>
<dbReference type="KEGG" id="tfo:BFO_2317"/>
<organism evidence="1 2">
    <name type="scientific">Tannerella forsythia (strain ATCC 43037 / JCM 10827 / CCUG 21028 A / KCTC 5666 / FDC 338)</name>
    <name type="common">Bacteroides forsythus</name>
    <dbReference type="NCBI Taxonomy" id="203275"/>
    <lineage>
        <taxon>Bacteria</taxon>
        <taxon>Pseudomonadati</taxon>
        <taxon>Bacteroidota</taxon>
        <taxon>Bacteroidia</taxon>
        <taxon>Bacteroidales</taxon>
        <taxon>Tannerellaceae</taxon>
        <taxon>Tannerella</taxon>
    </lineage>
</organism>
<gene>
    <name evidence="1" type="ordered locus">BFO_2317</name>
</gene>
<dbReference type="STRING" id="203275.BFO_2317"/>
<reference evidence="2" key="1">
    <citation type="submission" date="2011-12" db="EMBL/GenBank/DDBJ databases">
        <title>Complete sequence of Tannerella forsythia ATCC 43037.</title>
        <authorList>
            <person name="Dewhirst F."/>
            <person name="Tanner A."/>
            <person name="Izard J."/>
            <person name="Brinkac L."/>
            <person name="Durkin A.S."/>
            <person name="Hostetler J."/>
            <person name="Shetty J."/>
            <person name="Torralba M."/>
            <person name="Gill S."/>
            <person name="Nelson K."/>
        </authorList>
    </citation>
    <scope>NUCLEOTIDE SEQUENCE [LARGE SCALE GENOMIC DNA]</scope>
    <source>
        <strain evidence="2">ATCC 43037 / JCM 10827 / CCUG 33226 / KCTC 5666 / FDC 338</strain>
    </source>
</reference>
<name>G8UJZ3_TANFA</name>
<keyword evidence="2" id="KW-1185">Reference proteome</keyword>
<accession>G8UJZ3</accession>
<dbReference type="AlphaFoldDB" id="G8UJZ3"/>
<proteinExistence type="predicted"/>
<protein>
    <submittedName>
        <fullName evidence="1">Uncharacterized protein</fullName>
    </submittedName>
</protein>
<dbReference type="Proteomes" id="UP000005436">
    <property type="component" value="Chromosome"/>
</dbReference>
<dbReference type="EMBL" id="CP003191">
    <property type="protein sequence ID" value="AEW22579.1"/>
    <property type="molecule type" value="Genomic_DNA"/>
</dbReference>
<dbReference type="HOGENOM" id="CLU_3240726_0_0_10"/>
<evidence type="ECO:0000313" key="1">
    <source>
        <dbReference type="EMBL" id="AEW22579.1"/>
    </source>
</evidence>